<sequence>MNSVEEKDFLSYICGKLLGDGCITLQPRRKPRFQFIHTASDYDWCNFCYKKLQPFLPLSPPSYRKVQDIRTLKGYTERYMVQSKTANIITYLESIWYSSRKKIIPFDFLKSYFNEKALAWWYLDDGHLKVDNGTPRKIILSTDNFTKLENQQLIKLLVKRFSLCFSLDGQNRLVIYDQPQIYYFYRLVEPFIHPSMHRKMIQFDELQNKSFPKRTTIYLPNNFTISKPTFTINDNLEYLPKLYEIVNDRNHYIDYYKNYFIKVLDLKDMKPYQVNVDLKHWQIIDNIKKFTGMNNSQITSLCFILQSYKEI</sequence>
<keyword evidence="2" id="KW-0378">Hydrolase</keyword>
<reference evidence="2 3" key="1">
    <citation type="submission" date="2023-10" db="EMBL/GenBank/DDBJ databases">
        <title>Niallia locisalis sp.nov. isolated from a salt pond sample.</title>
        <authorList>
            <person name="Li X.-J."/>
            <person name="Dong L."/>
        </authorList>
    </citation>
    <scope>NUCLEOTIDE SEQUENCE [LARGE SCALE GENOMIC DNA]</scope>
    <source>
        <strain evidence="2 3">DSM 29761</strain>
    </source>
</reference>
<dbReference type="GO" id="GO:0004519">
    <property type="term" value="F:endonuclease activity"/>
    <property type="evidence" value="ECO:0007669"/>
    <property type="project" value="UniProtKB-KW"/>
</dbReference>
<dbReference type="SUPFAM" id="SSF55608">
    <property type="entry name" value="Homing endonucleases"/>
    <property type="match status" value="1"/>
</dbReference>
<evidence type="ECO:0000259" key="1">
    <source>
        <dbReference type="Pfam" id="PF03161"/>
    </source>
</evidence>
<evidence type="ECO:0000313" key="2">
    <source>
        <dbReference type="EMBL" id="WVX80583.1"/>
    </source>
</evidence>
<proteinExistence type="predicted"/>
<dbReference type="Pfam" id="PF03161">
    <property type="entry name" value="LAGLIDADG_2"/>
    <property type="match status" value="1"/>
</dbReference>
<dbReference type="RefSeq" id="WP_338449514.1">
    <property type="nucleotide sequence ID" value="NZ_CP137640.1"/>
</dbReference>
<protein>
    <submittedName>
        <fullName evidence="2">Endonuclease</fullName>
    </submittedName>
</protein>
<dbReference type="Gene3D" id="3.10.28.10">
    <property type="entry name" value="Homing endonucleases"/>
    <property type="match status" value="2"/>
</dbReference>
<dbReference type="InterPro" id="IPR027434">
    <property type="entry name" value="Homing_endonucl"/>
</dbReference>
<name>A0ABZ2CFK0_9BACI</name>
<dbReference type="EMBL" id="CP137640">
    <property type="protein sequence ID" value="WVX80583.1"/>
    <property type="molecule type" value="Genomic_DNA"/>
</dbReference>
<keyword evidence="2" id="KW-0540">Nuclease</keyword>
<dbReference type="Proteomes" id="UP001357223">
    <property type="component" value="Chromosome"/>
</dbReference>
<keyword evidence="2" id="KW-0255">Endonuclease</keyword>
<gene>
    <name evidence="2" type="ORF">R4Z09_25620</name>
</gene>
<organism evidence="2 3">
    <name type="scientific">Niallia oryzisoli</name>
    <dbReference type="NCBI Taxonomy" id="1737571"/>
    <lineage>
        <taxon>Bacteria</taxon>
        <taxon>Bacillati</taxon>
        <taxon>Bacillota</taxon>
        <taxon>Bacilli</taxon>
        <taxon>Bacillales</taxon>
        <taxon>Bacillaceae</taxon>
        <taxon>Niallia</taxon>
    </lineage>
</organism>
<feature type="domain" description="Homing endonuclease LAGLIDADG" evidence="1">
    <location>
        <begin position="12"/>
        <end position="172"/>
    </location>
</feature>
<evidence type="ECO:0000313" key="3">
    <source>
        <dbReference type="Proteomes" id="UP001357223"/>
    </source>
</evidence>
<dbReference type="InterPro" id="IPR004860">
    <property type="entry name" value="LAGLIDADG_dom"/>
</dbReference>
<accession>A0ABZ2CFK0</accession>
<keyword evidence="3" id="KW-1185">Reference proteome</keyword>